<dbReference type="RefSeq" id="WP_190438492.1">
    <property type="nucleotide sequence ID" value="NZ_JAMPKM010000004.1"/>
</dbReference>
<evidence type="ECO:0000256" key="1">
    <source>
        <dbReference type="ARBA" id="ARBA00000085"/>
    </source>
</evidence>
<feature type="region of interest" description="Disordered" evidence="7">
    <location>
        <begin position="164"/>
        <end position="193"/>
    </location>
</feature>
<keyword evidence="4" id="KW-0808">Transferase</keyword>
<evidence type="ECO:0000313" key="10">
    <source>
        <dbReference type="Proteomes" id="UP001464891"/>
    </source>
</evidence>
<keyword evidence="5" id="KW-0418">Kinase</keyword>
<dbReference type="SUPFAM" id="SSF47384">
    <property type="entry name" value="Homodimeric domain of signal transducing histidine kinase"/>
    <property type="match status" value="1"/>
</dbReference>
<keyword evidence="9" id="KW-0067">ATP-binding</keyword>
<reference evidence="9 10" key="1">
    <citation type="submission" date="2022-04" db="EMBL/GenBank/DDBJ databases">
        <title>Positive selection, recombination, and allopatry shape intraspecific diversity of widespread and dominant cyanobacteria.</title>
        <authorList>
            <person name="Wei J."/>
            <person name="Shu W."/>
            <person name="Hu C."/>
        </authorList>
    </citation>
    <scope>NUCLEOTIDE SEQUENCE [LARGE SCALE GENOMIC DNA]</scope>
    <source>
        <strain evidence="9 10">GB2-A4</strain>
    </source>
</reference>
<gene>
    <name evidence="9" type="ORF">NC998_09925</name>
</gene>
<dbReference type="CDD" id="cd00082">
    <property type="entry name" value="HisKA"/>
    <property type="match status" value="1"/>
</dbReference>
<evidence type="ECO:0000256" key="3">
    <source>
        <dbReference type="ARBA" id="ARBA00022553"/>
    </source>
</evidence>
<dbReference type="InterPro" id="IPR036097">
    <property type="entry name" value="HisK_dim/P_sf"/>
</dbReference>
<dbReference type="PANTHER" id="PTHR43711">
    <property type="entry name" value="TWO-COMPONENT HISTIDINE KINASE"/>
    <property type="match status" value="1"/>
</dbReference>
<dbReference type="Gene3D" id="3.30.565.10">
    <property type="entry name" value="Histidine kinase-like ATPase, C-terminal domain"/>
    <property type="match status" value="1"/>
</dbReference>
<dbReference type="InterPro" id="IPR005467">
    <property type="entry name" value="His_kinase_dom"/>
</dbReference>
<dbReference type="InterPro" id="IPR003661">
    <property type="entry name" value="HisK_dim/P_dom"/>
</dbReference>
<dbReference type="EMBL" id="JAMPKM010000004">
    <property type="protein sequence ID" value="MEP0817412.1"/>
    <property type="molecule type" value="Genomic_DNA"/>
</dbReference>
<feature type="domain" description="Histidine kinase" evidence="8">
    <location>
        <begin position="311"/>
        <end position="528"/>
    </location>
</feature>
<keyword evidence="6" id="KW-0902">Two-component regulatory system</keyword>
<accession>A0ABV0J6L3</accession>
<evidence type="ECO:0000256" key="4">
    <source>
        <dbReference type="ARBA" id="ARBA00022679"/>
    </source>
</evidence>
<keyword evidence="10" id="KW-1185">Reference proteome</keyword>
<dbReference type="InterPro" id="IPR004358">
    <property type="entry name" value="Sig_transdc_His_kin-like_C"/>
</dbReference>
<sequence length="540" mass="59551">MSSSITQDVSLYELALQSEESPAPLQVSPATLKSIVSSAIDVLIEQKLPATLWIKLPRDDVWQAEIKRYCESAQVPHTLYLFRTSKDEVLSATSAIANGQGEAYPNQDFPRSAEEAVDFSAVSHSSSALVTLQLAAESQLKREYFLFFLSPQFSGLVLAHRPRSLRPTKSETATPTNAPKGGTAEKATTEEEGLEKKQPLLACCSFNPTTLQQVFSGIKQAVTVTQTLHSESAIAASHLVGSWDQLLQQGLAQPVDSNLFSRFLTKQVQRQEEVWHRSTIYRKQAESAETLQVQNEELLNALRLKDEFLSTVGQELRTPLTNMKTALTLLNSPSLKPAQRQRYMQVLSTECDRQGSLIASLLDLVQLDREIENSTMQPVSLAEIVPGVVSTYQPLAQEKGIMLAYTVPEELPLVSCLSAWLKQIVINLLHNGIKFTPKSGQVWVRAKQQGDYVQLEFRDTGIGIPTSEIPKIFDRFYRARHVAGEDPGGAGLGLTIVQQILLRCGGSVSVKSKLSEGSTFNVLLPIYRAPIEGGKMRDEG</sequence>
<dbReference type="InterPro" id="IPR036890">
    <property type="entry name" value="HATPase_C_sf"/>
</dbReference>
<evidence type="ECO:0000259" key="8">
    <source>
        <dbReference type="PROSITE" id="PS50109"/>
    </source>
</evidence>
<dbReference type="InterPro" id="IPR003594">
    <property type="entry name" value="HATPase_dom"/>
</dbReference>
<dbReference type="PROSITE" id="PS50109">
    <property type="entry name" value="HIS_KIN"/>
    <property type="match status" value="1"/>
</dbReference>
<comment type="catalytic activity">
    <reaction evidence="1">
        <text>ATP + protein L-histidine = ADP + protein N-phospho-L-histidine.</text>
        <dbReference type="EC" id="2.7.13.3"/>
    </reaction>
</comment>
<dbReference type="Gene3D" id="1.10.287.130">
    <property type="match status" value="1"/>
</dbReference>
<dbReference type="GO" id="GO:0005524">
    <property type="term" value="F:ATP binding"/>
    <property type="evidence" value="ECO:0007669"/>
    <property type="project" value="UniProtKB-KW"/>
</dbReference>
<dbReference type="Pfam" id="PF00512">
    <property type="entry name" value="HisKA"/>
    <property type="match status" value="1"/>
</dbReference>
<dbReference type="PRINTS" id="PR00344">
    <property type="entry name" value="BCTRLSENSOR"/>
</dbReference>
<dbReference type="SMART" id="SM00388">
    <property type="entry name" value="HisKA"/>
    <property type="match status" value="1"/>
</dbReference>
<comment type="caution">
    <text evidence="9">The sequence shown here is derived from an EMBL/GenBank/DDBJ whole genome shotgun (WGS) entry which is preliminary data.</text>
</comment>
<dbReference type="CDD" id="cd00075">
    <property type="entry name" value="HATPase"/>
    <property type="match status" value="1"/>
</dbReference>
<evidence type="ECO:0000256" key="2">
    <source>
        <dbReference type="ARBA" id="ARBA00012438"/>
    </source>
</evidence>
<dbReference type="Pfam" id="PF10069">
    <property type="entry name" value="DICT"/>
    <property type="match status" value="1"/>
</dbReference>
<dbReference type="PANTHER" id="PTHR43711:SF1">
    <property type="entry name" value="HISTIDINE KINASE 1"/>
    <property type="match status" value="1"/>
</dbReference>
<keyword evidence="9" id="KW-0547">Nucleotide-binding</keyword>
<dbReference type="SUPFAM" id="SSF55874">
    <property type="entry name" value="ATPase domain of HSP90 chaperone/DNA topoisomerase II/histidine kinase"/>
    <property type="match status" value="1"/>
</dbReference>
<dbReference type="Proteomes" id="UP001464891">
    <property type="component" value="Unassembled WGS sequence"/>
</dbReference>
<dbReference type="InterPro" id="IPR050736">
    <property type="entry name" value="Sensor_HK_Regulatory"/>
</dbReference>
<dbReference type="SMART" id="SM00387">
    <property type="entry name" value="HATPase_c"/>
    <property type="match status" value="1"/>
</dbReference>
<dbReference type="Pfam" id="PF02518">
    <property type="entry name" value="HATPase_c"/>
    <property type="match status" value="1"/>
</dbReference>
<protein>
    <recommendedName>
        <fullName evidence="2">histidine kinase</fullName>
        <ecNumber evidence="2">2.7.13.3</ecNumber>
    </recommendedName>
</protein>
<proteinExistence type="predicted"/>
<dbReference type="InterPro" id="IPR019278">
    <property type="entry name" value="DICT_dom"/>
</dbReference>
<keyword evidence="3" id="KW-0597">Phosphoprotein</keyword>
<evidence type="ECO:0000256" key="6">
    <source>
        <dbReference type="ARBA" id="ARBA00023012"/>
    </source>
</evidence>
<evidence type="ECO:0000256" key="7">
    <source>
        <dbReference type="SAM" id="MobiDB-lite"/>
    </source>
</evidence>
<evidence type="ECO:0000313" key="9">
    <source>
        <dbReference type="EMBL" id="MEP0817412.1"/>
    </source>
</evidence>
<evidence type="ECO:0000256" key="5">
    <source>
        <dbReference type="ARBA" id="ARBA00022777"/>
    </source>
</evidence>
<name>A0ABV0J6L3_9CYAN</name>
<organism evidence="9 10">
    <name type="scientific">Trichocoleus desertorum GB2-A4</name>
    <dbReference type="NCBI Taxonomy" id="2933944"/>
    <lineage>
        <taxon>Bacteria</taxon>
        <taxon>Bacillati</taxon>
        <taxon>Cyanobacteriota</taxon>
        <taxon>Cyanophyceae</taxon>
        <taxon>Leptolyngbyales</taxon>
        <taxon>Trichocoleusaceae</taxon>
        <taxon>Trichocoleus</taxon>
    </lineage>
</organism>
<dbReference type="EC" id="2.7.13.3" evidence="2"/>